<comment type="subcellular location">
    <subcellularLocation>
        <location evidence="1">Cell membrane</location>
        <topology evidence="1">Single-pass membrane protein</topology>
    </subcellularLocation>
</comment>
<evidence type="ECO:0000313" key="13">
    <source>
        <dbReference type="Proteomes" id="UP001488838"/>
    </source>
</evidence>
<accession>A0AAW0GXG2</accession>
<evidence type="ECO:0000256" key="8">
    <source>
        <dbReference type="ARBA" id="ARBA00023157"/>
    </source>
</evidence>
<name>A0AAW0GXG2_MYOGA</name>
<dbReference type="PANTHER" id="PTHR11738">
    <property type="entry name" value="MHC CLASS I NK CELL RECEPTOR"/>
    <property type="match status" value="1"/>
</dbReference>
<feature type="domain" description="Immunoglobulin-like beta-sandwich" evidence="11">
    <location>
        <begin position="163"/>
        <end position="237"/>
    </location>
</feature>
<proteinExistence type="predicted"/>
<evidence type="ECO:0000256" key="5">
    <source>
        <dbReference type="ARBA" id="ARBA00022737"/>
    </source>
</evidence>
<evidence type="ECO:0000256" key="6">
    <source>
        <dbReference type="ARBA" id="ARBA00022989"/>
    </source>
</evidence>
<dbReference type="SUPFAM" id="SSF48726">
    <property type="entry name" value="Immunoglobulin"/>
    <property type="match status" value="2"/>
</dbReference>
<keyword evidence="10" id="KW-0393">Immunoglobulin domain</keyword>
<reference evidence="12 13" key="1">
    <citation type="journal article" date="2023" name="bioRxiv">
        <title>Conserved and derived expression patterns and positive selection on dental genes reveal complex evolutionary context of ever-growing rodent molars.</title>
        <authorList>
            <person name="Calamari Z.T."/>
            <person name="Song A."/>
            <person name="Cohen E."/>
            <person name="Akter M."/>
            <person name="Roy R.D."/>
            <person name="Hallikas O."/>
            <person name="Christensen M.M."/>
            <person name="Li P."/>
            <person name="Marangoni P."/>
            <person name="Jernvall J."/>
            <person name="Klein O.D."/>
        </authorList>
    </citation>
    <scope>NUCLEOTIDE SEQUENCE [LARGE SCALE GENOMIC DNA]</scope>
    <source>
        <strain evidence="12">V071</strain>
    </source>
</reference>
<keyword evidence="9" id="KW-0325">Glycoprotein</keyword>
<evidence type="ECO:0000313" key="12">
    <source>
        <dbReference type="EMBL" id="KAK7795253.1"/>
    </source>
</evidence>
<dbReference type="GO" id="GO:0005886">
    <property type="term" value="C:plasma membrane"/>
    <property type="evidence" value="ECO:0007669"/>
    <property type="project" value="UniProtKB-SubCell"/>
</dbReference>
<feature type="non-terminal residue" evidence="12">
    <location>
        <position position="276"/>
    </location>
</feature>
<evidence type="ECO:0000256" key="4">
    <source>
        <dbReference type="ARBA" id="ARBA00022729"/>
    </source>
</evidence>
<gene>
    <name evidence="12" type="ORF">U0070_011590</name>
</gene>
<dbReference type="InterPro" id="IPR036179">
    <property type="entry name" value="Ig-like_dom_sf"/>
</dbReference>
<dbReference type="PANTHER" id="PTHR11738:SF179">
    <property type="entry name" value="LEUKOCYTE IMMUNOGLOBULIN-LIKE RECEPTOR SUBFAMILY A MEMBER 5"/>
    <property type="match status" value="1"/>
</dbReference>
<sequence length="276" mass="30145">MINKGTLDNPRLFPEIPMASSKSLSFRCYGYYTNAPQVWSEASDHLEIHVSGLSKKPSPLTQKGPVLAPGEDMTLQCCSDISYDRFALSKEGRSDLSQMSAHFTQVEGSHAKFTLGSVNFSTGGRYGCYGSYISSSEWSAPSDPLDILITGQFLVTPNLSVHPGTTVSSGENVTLLCQSSIPMDNFFLFKKGASHSYMHQLSKYQDSQYEAKFPMSAEISALGGIYICFGSNNSSPYLLSHSSVPVEIIVSVQTETNLQHPAEAPEPVIRDKSIQM</sequence>
<keyword evidence="2" id="KW-1003">Cell membrane</keyword>
<dbReference type="Proteomes" id="UP001488838">
    <property type="component" value="Unassembled WGS sequence"/>
</dbReference>
<dbReference type="AlphaFoldDB" id="A0AAW0GXG2"/>
<evidence type="ECO:0000256" key="7">
    <source>
        <dbReference type="ARBA" id="ARBA00023136"/>
    </source>
</evidence>
<dbReference type="GO" id="GO:0019221">
    <property type="term" value="P:cytokine-mediated signaling pathway"/>
    <property type="evidence" value="ECO:0007669"/>
    <property type="project" value="TreeGrafter"/>
</dbReference>
<evidence type="ECO:0000256" key="9">
    <source>
        <dbReference type="ARBA" id="ARBA00023180"/>
    </source>
</evidence>
<dbReference type="InterPro" id="IPR013783">
    <property type="entry name" value="Ig-like_fold"/>
</dbReference>
<dbReference type="InterPro" id="IPR050412">
    <property type="entry name" value="Ig-like_Receptors_ImmuneReg"/>
</dbReference>
<dbReference type="FunFam" id="2.60.40.10:FF:000049">
    <property type="entry name" value="Leukocyte immunoglobulin-like receptor subfamily B member 1"/>
    <property type="match status" value="2"/>
</dbReference>
<keyword evidence="13" id="KW-1185">Reference proteome</keyword>
<dbReference type="Pfam" id="PF00047">
    <property type="entry name" value="ig"/>
    <property type="match status" value="1"/>
</dbReference>
<evidence type="ECO:0000256" key="2">
    <source>
        <dbReference type="ARBA" id="ARBA00022475"/>
    </source>
</evidence>
<keyword evidence="6" id="KW-1133">Transmembrane helix</keyword>
<keyword evidence="5" id="KW-0677">Repeat</keyword>
<dbReference type="GO" id="GO:0032396">
    <property type="term" value="F:inhibitory MHC class I receptor activity"/>
    <property type="evidence" value="ECO:0007669"/>
    <property type="project" value="TreeGrafter"/>
</dbReference>
<dbReference type="InterPro" id="IPR013151">
    <property type="entry name" value="Immunoglobulin_dom"/>
</dbReference>
<evidence type="ECO:0000259" key="11">
    <source>
        <dbReference type="Pfam" id="PF00047"/>
    </source>
</evidence>
<protein>
    <recommendedName>
        <fullName evidence="11">Immunoglobulin-like beta-sandwich domain-containing protein</fullName>
    </recommendedName>
</protein>
<evidence type="ECO:0000256" key="3">
    <source>
        <dbReference type="ARBA" id="ARBA00022692"/>
    </source>
</evidence>
<dbReference type="EMBL" id="JBBHLL010002840">
    <property type="protein sequence ID" value="KAK7795253.1"/>
    <property type="molecule type" value="Genomic_DNA"/>
</dbReference>
<dbReference type="GO" id="GO:0002764">
    <property type="term" value="P:immune response-regulating signaling pathway"/>
    <property type="evidence" value="ECO:0007669"/>
    <property type="project" value="TreeGrafter"/>
</dbReference>
<organism evidence="12 13">
    <name type="scientific">Myodes glareolus</name>
    <name type="common">Bank vole</name>
    <name type="synonym">Clethrionomys glareolus</name>
    <dbReference type="NCBI Taxonomy" id="447135"/>
    <lineage>
        <taxon>Eukaryota</taxon>
        <taxon>Metazoa</taxon>
        <taxon>Chordata</taxon>
        <taxon>Craniata</taxon>
        <taxon>Vertebrata</taxon>
        <taxon>Euteleostomi</taxon>
        <taxon>Mammalia</taxon>
        <taxon>Eutheria</taxon>
        <taxon>Euarchontoglires</taxon>
        <taxon>Glires</taxon>
        <taxon>Rodentia</taxon>
        <taxon>Myomorpha</taxon>
        <taxon>Muroidea</taxon>
        <taxon>Cricetidae</taxon>
        <taxon>Arvicolinae</taxon>
        <taxon>Myodes</taxon>
    </lineage>
</organism>
<keyword evidence="4" id="KW-0732">Signal</keyword>
<comment type="caution">
    <text evidence="12">The sequence shown here is derived from an EMBL/GenBank/DDBJ whole genome shotgun (WGS) entry which is preliminary data.</text>
</comment>
<dbReference type="Gene3D" id="2.60.40.10">
    <property type="entry name" value="Immunoglobulins"/>
    <property type="match status" value="3"/>
</dbReference>
<evidence type="ECO:0000256" key="1">
    <source>
        <dbReference type="ARBA" id="ARBA00004162"/>
    </source>
</evidence>
<keyword evidence="3" id="KW-0812">Transmembrane</keyword>
<keyword evidence="8" id="KW-1015">Disulfide bond</keyword>
<evidence type="ECO:0000256" key="10">
    <source>
        <dbReference type="ARBA" id="ARBA00023319"/>
    </source>
</evidence>
<keyword evidence="7" id="KW-0472">Membrane</keyword>